<evidence type="ECO:0000313" key="3">
    <source>
        <dbReference type="Proteomes" id="UP000032250"/>
    </source>
</evidence>
<organism evidence="2 3">
    <name type="scientific">Clostridium botulinum B2 450</name>
    <dbReference type="NCBI Taxonomy" id="1379739"/>
    <lineage>
        <taxon>Bacteria</taxon>
        <taxon>Bacillati</taxon>
        <taxon>Bacillota</taxon>
        <taxon>Clostridia</taxon>
        <taxon>Eubacteriales</taxon>
        <taxon>Clostridiaceae</taxon>
        <taxon>Clostridium</taxon>
    </lineage>
</organism>
<keyword evidence="1" id="KW-1133">Transmembrane helix</keyword>
<proteinExistence type="predicted"/>
<dbReference type="OrthoDB" id="3191813at2"/>
<keyword evidence="1" id="KW-0472">Membrane</keyword>
<dbReference type="EMBL" id="JXSU01000007">
    <property type="protein sequence ID" value="KIS24216.1"/>
    <property type="molecule type" value="Genomic_DNA"/>
</dbReference>
<feature type="transmembrane region" description="Helical" evidence="1">
    <location>
        <begin position="45"/>
        <end position="62"/>
    </location>
</feature>
<gene>
    <name evidence="2" type="ORF">N495_11730</name>
</gene>
<dbReference type="AlphaFoldDB" id="A0A0D1BZM5"/>
<accession>A0A0D1BZM5</accession>
<dbReference type="HOGENOM" id="CLU_2449343_0_0_9"/>
<name>A0A0D1BZM5_CLOBO</name>
<evidence type="ECO:0000313" key="2">
    <source>
        <dbReference type="EMBL" id="KIS24216.1"/>
    </source>
</evidence>
<dbReference type="RefSeq" id="WP_042384728.1">
    <property type="nucleotide sequence ID" value="NZ_JXSU01000007.1"/>
</dbReference>
<dbReference type="PATRIC" id="fig|1379739.3.peg.2728"/>
<evidence type="ECO:0000256" key="1">
    <source>
        <dbReference type="SAM" id="Phobius"/>
    </source>
</evidence>
<sequence length="89" mass="10649">MLKECIKCNNNISFKDFYIGGFFNNYYKYTCPKCGCEYKASKQSILIYFFIALSPIIVLTRLNERWIIFLWLIISIFVLQPLILKFEKI</sequence>
<keyword evidence="1" id="KW-0812">Transmembrane</keyword>
<reference evidence="2 3" key="1">
    <citation type="submission" date="2014-06" db="EMBL/GenBank/DDBJ databases">
        <title>Genome characterization of distinct group I Clostridium botulinum lineages.</title>
        <authorList>
            <person name="Giordani F."/>
            <person name="Anselmo A."/>
            <person name="Fillo S."/>
            <person name="Palozzi A.M."/>
            <person name="Fortunato A."/>
            <person name="Gentile B."/>
            <person name="Ciammaruconi A."/>
            <person name="Anniballi F."/>
            <person name="De Medici D."/>
            <person name="Lista F."/>
        </authorList>
    </citation>
    <scope>NUCLEOTIDE SEQUENCE [LARGE SCALE GENOMIC DNA]</scope>
    <source>
        <strain evidence="2 3">B2 450</strain>
    </source>
</reference>
<feature type="transmembrane region" description="Helical" evidence="1">
    <location>
        <begin position="68"/>
        <end position="86"/>
    </location>
</feature>
<evidence type="ECO:0008006" key="4">
    <source>
        <dbReference type="Google" id="ProtNLM"/>
    </source>
</evidence>
<dbReference type="Proteomes" id="UP000032250">
    <property type="component" value="Unassembled WGS sequence"/>
</dbReference>
<comment type="caution">
    <text evidence="2">The sequence shown here is derived from an EMBL/GenBank/DDBJ whole genome shotgun (WGS) entry which is preliminary data.</text>
</comment>
<protein>
    <recommendedName>
        <fullName evidence="4">Cxxc_20_cxxc protein</fullName>
    </recommendedName>
</protein>